<dbReference type="Gene3D" id="2.20.200.10">
    <property type="entry name" value="Outer membrane efflux proteins (OEP)"/>
    <property type="match status" value="1"/>
</dbReference>
<evidence type="ECO:0000313" key="4">
    <source>
        <dbReference type="EMBL" id="SOD18012.1"/>
    </source>
</evidence>
<gene>
    <name evidence="4" type="ORF">SAMN06297358_2781</name>
</gene>
<evidence type="ECO:0000256" key="2">
    <source>
        <dbReference type="RuleBase" id="RU362097"/>
    </source>
</evidence>
<reference evidence="5" key="1">
    <citation type="submission" date="2017-09" db="EMBL/GenBank/DDBJ databases">
        <authorList>
            <person name="Varghese N."/>
            <person name="Submissions S."/>
        </authorList>
    </citation>
    <scope>NUCLEOTIDE SEQUENCE [LARGE SCALE GENOMIC DNA]</scope>
    <source>
        <strain evidence="5">CGMCC 1.12803</strain>
    </source>
</reference>
<feature type="coiled-coil region" evidence="3">
    <location>
        <begin position="380"/>
        <end position="414"/>
    </location>
</feature>
<dbReference type="OrthoDB" id="9770517at2"/>
<evidence type="ECO:0000256" key="3">
    <source>
        <dbReference type="SAM" id="Coils"/>
    </source>
</evidence>
<evidence type="ECO:0000256" key="1">
    <source>
        <dbReference type="ARBA" id="ARBA00007613"/>
    </source>
</evidence>
<keyword evidence="2" id="KW-1134">Transmembrane beta strand</keyword>
<dbReference type="SUPFAM" id="SSF56954">
    <property type="entry name" value="Outer membrane efflux proteins (OEP)"/>
    <property type="match status" value="1"/>
</dbReference>
<dbReference type="PROSITE" id="PS51257">
    <property type="entry name" value="PROKAR_LIPOPROTEIN"/>
    <property type="match status" value="1"/>
</dbReference>
<keyword evidence="2" id="KW-0564">Palmitate</keyword>
<dbReference type="AlphaFoldDB" id="A0A286A7Y2"/>
<proteinExistence type="inferred from homology"/>
<dbReference type="GO" id="GO:0015562">
    <property type="term" value="F:efflux transmembrane transporter activity"/>
    <property type="evidence" value="ECO:0007669"/>
    <property type="project" value="InterPro"/>
</dbReference>
<comment type="subcellular location">
    <subcellularLocation>
        <location evidence="2">Cell membrane</location>
        <topology evidence="2">Lipid-anchor</topology>
    </subcellularLocation>
</comment>
<keyword evidence="5" id="KW-1185">Reference proteome</keyword>
<dbReference type="InterPro" id="IPR003423">
    <property type="entry name" value="OMP_efflux"/>
</dbReference>
<dbReference type="Gene3D" id="1.20.1600.10">
    <property type="entry name" value="Outer membrane efflux proteins (OEP)"/>
    <property type="match status" value="1"/>
</dbReference>
<dbReference type="PANTHER" id="PTHR30203">
    <property type="entry name" value="OUTER MEMBRANE CATION EFFLUX PROTEIN"/>
    <property type="match status" value="1"/>
</dbReference>
<protein>
    <submittedName>
        <fullName evidence="4">Efflux transporter, outer membrane factor (OMF) lipoprotein, NodT family</fullName>
    </submittedName>
</protein>
<keyword evidence="2 4" id="KW-0449">Lipoprotein</keyword>
<name>A0A286A7Y2_9SPHI</name>
<dbReference type="Pfam" id="PF02321">
    <property type="entry name" value="OEP"/>
    <property type="match status" value="2"/>
</dbReference>
<accession>A0A286A7Y2</accession>
<dbReference type="RefSeq" id="WP_097133098.1">
    <property type="nucleotide sequence ID" value="NZ_OCMT01000003.1"/>
</dbReference>
<dbReference type="PANTHER" id="PTHR30203:SF33">
    <property type="entry name" value="BLR4455 PROTEIN"/>
    <property type="match status" value="1"/>
</dbReference>
<dbReference type="EMBL" id="OCMT01000003">
    <property type="protein sequence ID" value="SOD18012.1"/>
    <property type="molecule type" value="Genomic_DNA"/>
</dbReference>
<keyword evidence="2" id="KW-0812">Transmembrane</keyword>
<organism evidence="4 5">
    <name type="scientific">Pedobacter xixiisoli</name>
    <dbReference type="NCBI Taxonomy" id="1476464"/>
    <lineage>
        <taxon>Bacteria</taxon>
        <taxon>Pseudomonadati</taxon>
        <taxon>Bacteroidota</taxon>
        <taxon>Sphingobacteriia</taxon>
        <taxon>Sphingobacteriales</taxon>
        <taxon>Sphingobacteriaceae</taxon>
        <taxon>Pedobacter</taxon>
    </lineage>
</organism>
<evidence type="ECO:0000313" key="5">
    <source>
        <dbReference type="Proteomes" id="UP000219281"/>
    </source>
</evidence>
<dbReference type="GO" id="GO:0005886">
    <property type="term" value="C:plasma membrane"/>
    <property type="evidence" value="ECO:0007669"/>
    <property type="project" value="UniProtKB-SubCell"/>
</dbReference>
<dbReference type="Proteomes" id="UP000219281">
    <property type="component" value="Unassembled WGS sequence"/>
</dbReference>
<keyword evidence="2" id="KW-0472">Membrane</keyword>
<comment type="similarity">
    <text evidence="1 2">Belongs to the outer membrane factor (OMF) (TC 1.B.17) family.</text>
</comment>
<dbReference type="NCBIfam" id="TIGR01845">
    <property type="entry name" value="outer_NodT"/>
    <property type="match status" value="1"/>
</dbReference>
<dbReference type="InterPro" id="IPR010131">
    <property type="entry name" value="MdtP/NodT-like"/>
</dbReference>
<keyword evidence="3" id="KW-0175">Coiled coil</keyword>
<sequence length="469" mass="51216">MKSFIYSLFFILLLGSYGCSIPKSVINPIRDIPSQYRGLANTDTASIGKLPVKEFFANQSIQQLIDSAIERNIDLQIAVKNIDAANLLLKRAKMGNLPQLNLQVTANSNRPSENSLNGISASQFLNTSHIEDFNANLALSWEADIWGKISKQKEAAYATYLQTDEAKRAVQTRVIAMVATGFYQLLLLDAQLDIANKNLRLTDSTLKMVSKQFEAGQVTSLAVQQTEAQLLRASQLIPQITQAVSIQENALSELTGRFPTAIERKATLAQLEIPAQLAIGVPATMLAVRPDVKSVELGLRIANAKVGVANASMYPSLTITASGGLNSFKASNWFNVPASLFGVVGAGIVQPIFNRKELKTQFELAKVEREKSVLLFRQSVIQAVVEVTNEQSKLENLKEEFGIAQNRVKTLKSAVQNADLLFKSGMANYLEVITAQSNLLQGELDLASLKTAQLNASVELYRALGGGWQ</sequence>